<feature type="region of interest" description="Disordered" evidence="1">
    <location>
        <begin position="1"/>
        <end position="87"/>
    </location>
</feature>
<comment type="caution">
    <text evidence="2">The sequence shown here is derived from an EMBL/GenBank/DDBJ whole genome shotgun (WGS) entry which is preliminary data.</text>
</comment>
<dbReference type="Gene3D" id="3.60.130.30">
    <property type="match status" value="1"/>
</dbReference>
<keyword evidence="3" id="KW-1185">Reference proteome</keyword>
<evidence type="ECO:0000313" key="3">
    <source>
        <dbReference type="Proteomes" id="UP000578531"/>
    </source>
</evidence>
<feature type="compositionally biased region" description="Basic and acidic residues" evidence="1">
    <location>
        <begin position="1"/>
        <end position="13"/>
    </location>
</feature>
<feature type="compositionally biased region" description="Basic residues" evidence="1">
    <location>
        <begin position="637"/>
        <end position="650"/>
    </location>
</feature>
<gene>
    <name evidence="2" type="ORF">HO173_005499</name>
</gene>
<reference evidence="2 3" key="1">
    <citation type="journal article" date="2020" name="Genomics">
        <title>Complete, high-quality genomes from long-read metagenomic sequencing of two wolf lichen thalli reveals enigmatic genome architecture.</title>
        <authorList>
            <person name="McKenzie S.K."/>
            <person name="Walston R.F."/>
            <person name="Allen J.L."/>
        </authorList>
    </citation>
    <scope>NUCLEOTIDE SEQUENCE [LARGE SCALE GENOMIC DNA]</scope>
    <source>
        <strain evidence="2">WasteWater2</strain>
    </source>
</reference>
<organism evidence="2 3">
    <name type="scientific">Letharia columbiana</name>
    <dbReference type="NCBI Taxonomy" id="112416"/>
    <lineage>
        <taxon>Eukaryota</taxon>
        <taxon>Fungi</taxon>
        <taxon>Dikarya</taxon>
        <taxon>Ascomycota</taxon>
        <taxon>Pezizomycotina</taxon>
        <taxon>Lecanoromycetes</taxon>
        <taxon>OSLEUM clade</taxon>
        <taxon>Lecanoromycetidae</taxon>
        <taxon>Lecanorales</taxon>
        <taxon>Lecanorineae</taxon>
        <taxon>Parmeliaceae</taxon>
        <taxon>Letharia</taxon>
    </lineage>
</organism>
<sequence length="716" mass="80965">MAPRNSKKEKLEGNVEMVDSVVIPADPDDGEGKAESDDGDSDNGENAAGMDDREDDEQTLLLSDRFVWKGGKPEPFEDLRRGPKDDWERCTDESHCDFVNRLHRNWEELEQKTRSELMELRNSQAPTPIGDDGEVEYVDVEWKGRDVHCETFLKVDSSDPKDGFKSSQILNDFDLKMADYDESMTQERRIRTKLVKYLIALKATEAKLATEKEIKELIESAYETMGSRERDQWEDWIADGERALEGEDVEGFPRARGLYKKRYAAVTESWESWGSGAKEWTKDKKMNNDRNLFASDATNNILRRPTVDGNVSAIYIAFDRNDKIIAFLDPQGIPWSYDDDVHKRMKDDSHEFYSKIKAPNPKSNKRHISQREHLRDNAALKPYWCGSDHYGHWHAQQHTRDPILETGDSHNLNATQKQLLLQFLQGTGGPMTRVLDFWFGVWEPELRRRYRDIYARSPEFARLPPVNEDHPDTYSLRVSVCNRPTDEHRDQMDIRGGLTGLVQLGDFKGAAMCINKLGIALDGYGDGAVLLFRGTEMKHYISHWSGAYRYAFDHTTHQSVEDAIKEHERTDRWGPKKDSATPKAPKGGRRTKKADDGDDGRPDGGDGSGKPHGKTRKRPRDEEEEEEGAAAAPAPKKGGRRAVGKGKRQGRAATGKSGRVEEEQFEGQLSGKGGHNLRRRKGVGSSVEKVESDIAGNDAPAMLGTMTTGKKGRGRK</sequence>
<evidence type="ECO:0000313" key="2">
    <source>
        <dbReference type="EMBL" id="KAF6236407.1"/>
    </source>
</evidence>
<dbReference type="RefSeq" id="XP_037165753.1">
    <property type="nucleotide sequence ID" value="XM_037307415.1"/>
</dbReference>
<dbReference type="EMBL" id="JACCJC010000019">
    <property type="protein sequence ID" value="KAF6236407.1"/>
    <property type="molecule type" value="Genomic_DNA"/>
</dbReference>
<feature type="compositionally biased region" description="Basic and acidic residues" evidence="1">
    <location>
        <begin position="566"/>
        <end position="580"/>
    </location>
</feature>
<name>A0A8H6FX36_9LECA</name>
<feature type="region of interest" description="Disordered" evidence="1">
    <location>
        <begin position="566"/>
        <end position="716"/>
    </location>
</feature>
<feature type="compositionally biased region" description="Basic and acidic residues" evidence="1">
    <location>
        <begin position="593"/>
        <end position="604"/>
    </location>
</feature>
<accession>A0A8H6FX36</accession>
<proteinExistence type="predicted"/>
<dbReference type="Proteomes" id="UP000578531">
    <property type="component" value="Unassembled WGS sequence"/>
</dbReference>
<protein>
    <submittedName>
        <fullName evidence="2">Uncharacterized protein</fullName>
    </submittedName>
</protein>
<feature type="compositionally biased region" description="Basic and acidic residues" evidence="1">
    <location>
        <begin position="71"/>
        <end position="87"/>
    </location>
</feature>
<dbReference type="GeneID" id="59287161"/>
<dbReference type="AlphaFoldDB" id="A0A8H6FX36"/>
<evidence type="ECO:0000256" key="1">
    <source>
        <dbReference type="SAM" id="MobiDB-lite"/>
    </source>
</evidence>
<dbReference type="OrthoDB" id="4638065at2759"/>